<protein>
    <submittedName>
        <fullName evidence="1">Uncharacterized protein</fullName>
    </submittedName>
</protein>
<name>A0ABU8PAS8_9HYPH</name>
<proteinExistence type="predicted"/>
<dbReference type="EMBL" id="JBBGZH010000001">
    <property type="protein sequence ID" value="MEJ5019358.1"/>
    <property type="molecule type" value="Genomic_DNA"/>
</dbReference>
<sequence>MQHLAAALAIAVSCIEDLVSDADADLKALEAIAAEIQQGTNGERLRRA</sequence>
<keyword evidence="2" id="KW-1185">Reference proteome</keyword>
<gene>
    <name evidence="1" type="ORF">WH297_06340</name>
</gene>
<reference evidence="1 2" key="1">
    <citation type="submission" date="2023-12" db="EMBL/GenBank/DDBJ databases">
        <title>Gut-associated functions are favored during microbiome assembly across C. elegans life.</title>
        <authorList>
            <person name="Zimmermann J."/>
        </authorList>
    </citation>
    <scope>NUCLEOTIDE SEQUENCE [LARGE SCALE GENOMIC DNA]</scope>
    <source>
        <strain evidence="1 2">MYb71</strain>
    </source>
</reference>
<dbReference type="RefSeq" id="WP_181153319.1">
    <property type="nucleotide sequence ID" value="NZ_JBBGZH010000001.1"/>
</dbReference>
<dbReference type="Proteomes" id="UP001375812">
    <property type="component" value="Unassembled WGS sequence"/>
</dbReference>
<evidence type="ECO:0000313" key="1">
    <source>
        <dbReference type="EMBL" id="MEJ5019358.1"/>
    </source>
</evidence>
<comment type="caution">
    <text evidence="1">The sequence shown here is derived from an EMBL/GenBank/DDBJ whole genome shotgun (WGS) entry which is preliminary data.</text>
</comment>
<accession>A0ABU8PAS8</accession>
<evidence type="ECO:0000313" key="2">
    <source>
        <dbReference type="Proteomes" id="UP001375812"/>
    </source>
</evidence>
<organism evidence="1 2">
    <name type="scientific">Ochrobactrum vermis</name>
    <dbReference type="NCBI Taxonomy" id="1827297"/>
    <lineage>
        <taxon>Bacteria</taxon>
        <taxon>Pseudomonadati</taxon>
        <taxon>Pseudomonadota</taxon>
        <taxon>Alphaproteobacteria</taxon>
        <taxon>Hyphomicrobiales</taxon>
        <taxon>Brucellaceae</taxon>
        <taxon>Brucella/Ochrobactrum group</taxon>
        <taxon>Ochrobactrum</taxon>
    </lineage>
</organism>